<accession>A0A813GPD8</accession>
<gene>
    <name evidence="1" type="ORF">PGLA1383_LOCUS43742</name>
</gene>
<dbReference type="Pfam" id="PF01136">
    <property type="entry name" value="Peptidase_U32"/>
    <property type="match status" value="1"/>
</dbReference>
<evidence type="ECO:0008006" key="3">
    <source>
        <dbReference type="Google" id="ProtNLM"/>
    </source>
</evidence>
<keyword evidence="2" id="KW-1185">Reference proteome</keyword>
<proteinExistence type="predicted"/>
<dbReference type="EMBL" id="CAJNNV010029052">
    <property type="protein sequence ID" value="CAE8626860.1"/>
    <property type="molecule type" value="Genomic_DNA"/>
</dbReference>
<feature type="non-terminal residue" evidence="1">
    <location>
        <position position="1"/>
    </location>
</feature>
<evidence type="ECO:0000313" key="2">
    <source>
        <dbReference type="Proteomes" id="UP000654075"/>
    </source>
</evidence>
<protein>
    <recommendedName>
        <fullName evidence="3">Peptidase U32 collagenase domain-containing protein</fullName>
    </recommendedName>
</protein>
<evidence type="ECO:0000313" key="1">
    <source>
        <dbReference type="EMBL" id="CAE8626860.1"/>
    </source>
</evidence>
<comment type="caution">
    <text evidence="1">The sequence shown here is derived from an EMBL/GenBank/DDBJ whole genome shotgun (WGS) entry which is preliminary data.</text>
</comment>
<dbReference type="AlphaFoldDB" id="A0A813GPD8"/>
<sequence>MPASFILSGQWSGAGAECKLEEQLEVDEWHEVRLLQGPRELPTSSPLLLLTELGLDETQQLQAIISESPSKAIAILEHAQYEDWALWEEALRRVTQLGSRAAPWTHLIAEQFGRWTGHWEGGLLVAAKSAVWMDPMACFRQLLIHAHNGDIVSAAKTLEVHDILFALSSKKLIIYSIERADFKQPSVEDLRLLLSVMKLSISDDSFMDIAMVTLKTTYEPVFVPMMDIPEYRNLGKQSFHDALAYSKKQKWLTKFKEAFPLTALPLLLSIRVLGKIVPWAASQTACMWKACKRKGGPVRFGSQVDSSEGLEEAVILARLSFPPGERGDDLRHRLGKEAGSEIGDAEVGKRGDYICDICLGFAVACLWLTWFQSSQSSRCGGNFRKHFLNSVHLGVISVNYSNISSGRRAAGGLPGMEITAVSGKLGSPVKAPLGYRTGIVAAAASVCNAPVIVTDSRGRVGVGQSEELLAKAEKNPLDHRALDEVIKLSPGTGPPDDDVLRGFWRQGSKLDGGVGIDTSDLEDGLFIPRSQLQLARQRATEHLLQQRLNPPALQEAPKVPAPGSSEALAALSSLSEPMLSLEHGHGVKVSEVTPVAPKLTVLCRSREQAEAALSVPEGLVYEVQLDFMEAQGLEEAVAAARAAGRRVAVCLPRVLKPDEDRLWQFYLGLKADALLVRSAGALNQLLRLDEESGPAGASPSLGGSEPEIIGDFSLNAANAITASAFMALPGLQRLTPTHDLSAAQICQLARHLGPERAARLEVIAHQHLPIFHTEHCVFCRFLSNGNDYTDCGHPCEKNALHLRDINGQDHRVVADMGCRNTIFNAKAQSAAMDLAAFAAAGIGFLRLELVDEPASAVETLVKKYHSAARGSLPAEKLWSFVAGLPDANGRHQG</sequence>
<dbReference type="Proteomes" id="UP000654075">
    <property type="component" value="Unassembled WGS sequence"/>
</dbReference>
<name>A0A813GPD8_POLGL</name>
<organism evidence="1 2">
    <name type="scientific">Polarella glacialis</name>
    <name type="common">Dinoflagellate</name>
    <dbReference type="NCBI Taxonomy" id="89957"/>
    <lineage>
        <taxon>Eukaryota</taxon>
        <taxon>Sar</taxon>
        <taxon>Alveolata</taxon>
        <taxon>Dinophyceae</taxon>
        <taxon>Suessiales</taxon>
        <taxon>Suessiaceae</taxon>
        <taxon>Polarella</taxon>
    </lineage>
</organism>
<dbReference type="OrthoDB" id="426032at2759"/>
<reference evidence="1" key="1">
    <citation type="submission" date="2021-02" db="EMBL/GenBank/DDBJ databases">
        <authorList>
            <person name="Dougan E. K."/>
            <person name="Rhodes N."/>
            <person name="Thang M."/>
            <person name="Chan C."/>
        </authorList>
    </citation>
    <scope>NUCLEOTIDE SEQUENCE</scope>
</reference>
<dbReference type="InterPro" id="IPR001539">
    <property type="entry name" value="Peptidase_U32"/>
</dbReference>